<dbReference type="Gene3D" id="1.10.486.10">
    <property type="entry name" value="PCRA, domain 4"/>
    <property type="match status" value="1"/>
</dbReference>
<dbReference type="InterPro" id="IPR000212">
    <property type="entry name" value="DNA_helicase_UvrD/REP"/>
</dbReference>
<evidence type="ECO:0000259" key="12">
    <source>
        <dbReference type="PROSITE" id="PS51217"/>
    </source>
</evidence>
<dbReference type="InterPro" id="IPR013986">
    <property type="entry name" value="DExx_box_DNA_helicase_dom_sf"/>
</dbReference>
<dbReference type="InterPro" id="IPR014016">
    <property type="entry name" value="UvrD-like_ATP-bd"/>
</dbReference>
<keyword evidence="2 10" id="KW-0547">Nucleotide-binding</keyword>
<evidence type="ECO:0000256" key="10">
    <source>
        <dbReference type="PROSITE-ProRule" id="PRU00560"/>
    </source>
</evidence>
<comment type="catalytic activity">
    <reaction evidence="7">
        <text>Couples ATP hydrolysis with the unwinding of duplex DNA by translocating in the 3'-5' direction.</text>
        <dbReference type="EC" id="5.6.2.4"/>
    </reaction>
</comment>
<keyword evidence="5 10" id="KW-0067">ATP-binding</keyword>
<gene>
    <name evidence="13" type="ORF">GCM10011328_12260</name>
</gene>
<reference evidence="14" key="1">
    <citation type="journal article" date="2019" name="Int. J. Syst. Evol. Microbiol.">
        <title>The Global Catalogue of Microorganisms (GCM) 10K type strain sequencing project: providing services to taxonomists for standard genome sequencing and annotation.</title>
        <authorList>
            <consortium name="The Broad Institute Genomics Platform"/>
            <consortium name="The Broad Institute Genome Sequencing Center for Infectious Disease"/>
            <person name="Wu L."/>
            <person name="Ma J."/>
        </authorList>
    </citation>
    <scope>NUCLEOTIDE SEQUENCE [LARGE SCALE GENOMIC DNA]</scope>
    <source>
        <strain evidence="14">CGMCC 1.12806</strain>
    </source>
</reference>
<dbReference type="RefSeq" id="WP_188471544.1">
    <property type="nucleotide sequence ID" value="NZ_BMFZ01000003.1"/>
</dbReference>
<organism evidence="13 14">
    <name type="scientific">Hafnia psychrotolerans</name>
    <dbReference type="NCBI Taxonomy" id="1477018"/>
    <lineage>
        <taxon>Bacteria</taxon>
        <taxon>Pseudomonadati</taxon>
        <taxon>Pseudomonadota</taxon>
        <taxon>Gammaproteobacteria</taxon>
        <taxon>Enterobacterales</taxon>
        <taxon>Hafniaceae</taxon>
        <taxon>Hafnia</taxon>
    </lineage>
</organism>
<comment type="catalytic activity">
    <reaction evidence="9">
        <text>ATP + H2O = ADP + phosphate + H(+)</text>
        <dbReference type="Rhea" id="RHEA:13065"/>
        <dbReference type="ChEBI" id="CHEBI:15377"/>
        <dbReference type="ChEBI" id="CHEBI:15378"/>
        <dbReference type="ChEBI" id="CHEBI:30616"/>
        <dbReference type="ChEBI" id="CHEBI:43474"/>
        <dbReference type="ChEBI" id="CHEBI:456216"/>
        <dbReference type="EC" id="5.6.2.4"/>
    </reaction>
</comment>
<feature type="domain" description="UvrD-like helicase ATP-binding" evidence="11">
    <location>
        <begin position="2"/>
        <end position="291"/>
    </location>
</feature>
<keyword evidence="6" id="KW-0413">Isomerase</keyword>
<dbReference type="PROSITE" id="PS51217">
    <property type="entry name" value="UVRD_HELICASE_CTER"/>
    <property type="match status" value="1"/>
</dbReference>
<evidence type="ECO:0000256" key="4">
    <source>
        <dbReference type="ARBA" id="ARBA00022806"/>
    </source>
</evidence>
<dbReference type="Pfam" id="PF13361">
    <property type="entry name" value="UvrD_C"/>
    <property type="match status" value="1"/>
</dbReference>
<dbReference type="InterPro" id="IPR027417">
    <property type="entry name" value="P-loop_NTPase"/>
</dbReference>
<dbReference type="CDD" id="cd17932">
    <property type="entry name" value="DEXQc_UvrD"/>
    <property type="match status" value="1"/>
</dbReference>
<sequence length="631" mass="72330">MNLSNAQRQIIEAPMNSAVQVLASAGSGKTRVLTERVRHILDKTKKEGIIALTFTNKAAEEMSARLADFEQVEDRVWIATIHSVAQRILEKYGHTVGLPTELHIYDRDKDRMEVFIQSLREDGINIDEYLNITDSRELKSREKNLQSFMDIFSKIKRELLTDLEVAELYPDNNIWKIYQDYQSALLNSGGIDYDDILVYAHKILLTHDWIAKIYRAQYKHICVDEAQDLNKAQYEFIRVLCGDAIKSILMVGDPNQMIYGFNGSSKDYLCTRFVDDFTPQRFELKENYRSTKAVIRAANKLRPGSQAEINYALEGGVWISEFDTEEDEAAAVVSTIKNLLDLKVNDEIEGEISLSNMVIIGRNRFVFGKLESCLKENSIPFSLRKGERQLEPSTRFGKVLDYAIRVKLNSKDWVDGKKLCQVLNISEPKNWTVNVLREMAIQISSSTDEYSDVFANLLSAVDVLDVESPKIPKLVKDFNSLLTSLVEKHSGISDDKIEDIKLSIEELEEFNRTWTRFKRKGIGDSLVTFRNALALGQLSHDILEDGLTLSTVHTMKGLEKDIVFLIGMCEGVFPDYRANTAKELDEERNNAFVAVTRAKRWLYVSYPKQRMMPWGDRKFQRKSRFVTEIES</sequence>
<dbReference type="PANTHER" id="PTHR11070">
    <property type="entry name" value="UVRD / RECB / PCRA DNA HELICASE FAMILY MEMBER"/>
    <property type="match status" value="1"/>
</dbReference>
<dbReference type="Gene3D" id="3.40.50.300">
    <property type="entry name" value="P-loop containing nucleotide triphosphate hydrolases"/>
    <property type="match status" value="2"/>
</dbReference>
<name>A0ABQ1G8P1_9GAMM</name>
<evidence type="ECO:0000256" key="2">
    <source>
        <dbReference type="ARBA" id="ARBA00022741"/>
    </source>
</evidence>
<accession>A0ABQ1G8P1</accession>
<evidence type="ECO:0000256" key="6">
    <source>
        <dbReference type="ARBA" id="ARBA00023235"/>
    </source>
</evidence>
<dbReference type="PANTHER" id="PTHR11070:SF30">
    <property type="entry name" value="F-BOX DNA HELICASE 1"/>
    <property type="match status" value="1"/>
</dbReference>
<evidence type="ECO:0000256" key="1">
    <source>
        <dbReference type="ARBA" id="ARBA00009922"/>
    </source>
</evidence>
<evidence type="ECO:0000313" key="13">
    <source>
        <dbReference type="EMBL" id="GGA38945.1"/>
    </source>
</evidence>
<dbReference type="Gene3D" id="1.10.10.160">
    <property type="match status" value="1"/>
</dbReference>
<keyword evidence="4 10" id="KW-0347">Helicase</keyword>
<protein>
    <recommendedName>
        <fullName evidence="8">DNA 3'-5' helicase</fullName>
        <ecNumber evidence="8">5.6.2.4</ecNumber>
    </recommendedName>
</protein>
<feature type="domain" description="UvrD-like helicase C-terminal" evidence="12">
    <location>
        <begin position="286"/>
        <end position="557"/>
    </location>
</feature>
<evidence type="ECO:0000256" key="8">
    <source>
        <dbReference type="ARBA" id="ARBA00034808"/>
    </source>
</evidence>
<evidence type="ECO:0000313" key="14">
    <source>
        <dbReference type="Proteomes" id="UP000627464"/>
    </source>
</evidence>
<evidence type="ECO:0000256" key="3">
    <source>
        <dbReference type="ARBA" id="ARBA00022801"/>
    </source>
</evidence>
<keyword evidence="3 10" id="KW-0378">Hydrolase</keyword>
<dbReference type="EMBL" id="BMFZ01000003">
    <property type="protein sequence ID" value="GGA38945.1"/>
    <property type="molecule type" value="Genomic_DNA"/>
</dbReference>
<evidence type="ECO:0000256" key="7">
    <source>
        <dbReference type="ARBA" id="ARBA00034617"/>
    </source>
</evidence>
<proteinExistence type="inferred from homology"/>
<dbReference type="Pfam" id="PF00580">
    <property type="entry name" value="UvrD-helicase"/>
    <property type="match status" value="1"/>
</dbReference>
<dbReference type="InterPro" id="IPR014017">
    <property type="entry name" value="DNA_helicase_UvrD-like_C"/>
</dbReference>
<keyword evidence="14" id="KW-1185">Reference proteome</keyword>
<evidence type="ECO:0000256" key="9">
    <source>
        <dbReference type="ARBA" id="ARBA00048988"/>
    </source>
</evidence>
<dbReference type="Proteomes" id="UP000627464">
    <property type="component" value="Unassembled WGS sequence"/>
</dbReference>
<feature type="binding site" evidence="10">
    <location>
        <begin position="23"/>
        <end position="30"/>
    </location>
    <ligand>
        <name>ATP</name>
        <dbReference type="ChEBI" id="CHEBI:30616"/>
    </ligand>
</feature>
<evidence type="ECO:0000256" key="5">
    <source>
        <dbReference type="ARBA" id="ARBA00022840"/>
    </source>
</evidence>
<evidence type="ECO:0000259" key="11">
    <source>
        <dbReference type="PROSITE" id="PS51198"/>
    </source>
</evidence>
<comment type="caution">
    <text evidence="13">The sequence shown here is derived from an EMBL/GenBank/DDBJ whole genome shotgun (WGS) entry which is preliminary data.</text>
</comment>
<comment type="similarity">
    <text evidence="1">Belongs to the helicase family. UvrD subfamily.</text>
</comment>
<dbReference type="PROSITE" id="PS51198">
    <property type="entry name" value="UVRD_HELICASE_ATP_BIND"/>
    <property type="match status" value="1"/>
</dbReference>
<dbReference type="GO" id="GO:0004386">
    <property type="term" value="F:helicase activity"/>
    <property type="evidence" value="ECO:0007669"/>
    <property type="project" value="UniProtKB-KW"/>
</dbReference>
<dbReference type="SUPFAM" id="SSF52540">
    <property type="entry name" value="P-loop containing nucleoside triphosphate hydrolases"/>
    <property type="match status" value="1"/>
</dbReference>
<dbReference type="EC" id="5.6.2.4" evidence="8"/>